<name>A0A428K817_9BACT</name>
<dbReference type="OrthoDB" id="884362at2"/>
<dbReference type="AlphaFoldDB" id="A0A428K817"/>
<proteinExistence type="predicted"/>
<organism evidence="1 2">
    <name type="scientific">Hymenobacter perfusus</name>
    <dbReference type="NCBI Taxonomy" id="1236770"/>
    <lineage>
        <taxon>Bacteria</taxon>
        <taxon>Pseudomonadati</taxon>
        <taxon>Bacteroidota</taxon>
        <taxon>Cytophagia</taxon>
        <taxon>Cytophagales</taxon>
        <taxon>Hymenobacteraceae</taxon>
        <taxon>Hymenobacter</taxon>
    </lineage>
</organism>
<keyword evidence="2" id="KW-1185">Reference proteome</keyword>
<evidence type="ECO:0000313" key="1">
    <source>
        <dbReference type="EMBL" id="RSK42616.1"/>
    </source>
</evidence>
<gene>
    <name evidence="1" type="ORF">EI293_12505</name>
</gene>
<evidence type="ECO:0008006" key="3">
    <source>
        <dbReference type="Google" id="ProtNLM"/>
    </source>
</evidence>
<sequence length="150" mass="17414">MRSSFFVLMPLPAPDYLDVTYRADLDVLLARWMRRVTLEEMQQGYLYLLEKAEAHRCRYWLLDARRRSNTDREGAGWMVNSFLPGLHPRLGGRTYMAYLLVPAIMRDVEADAAFPPASFFVGKPYIGERFIDEREAIAWLQAAHREPATT</sequence>
<dbReference type="Proteomes" id="UP000270291">
    <property type="component" value="Unassembled WGS sequence"/>
</dbReference>
<reference evidence="1 2" key="1">
    <citation type="submission" date="2018-12" db="EMBL/GenBank/DDBJ databases">
        <authorList>
            <person name="Feng G."/>
            <person name="Zhu H."/>
        </authorList>
    </citation>
    <scope>NUCLEOTIDE SEQUENCE [LARGE SCALE GENOMIC DNA]</scope>
    <source>
        <strain evidence="1 2">LMG 26000</strain>
    </source>
</reference>
<dbReference type="RefSeq" id="WP_148103279.1">
    <property type="nucleotide sequence ID" value="NZ_RWIU01000004.1"/>
</dbReference>
<dbReference type="EMBL" id="RWIU01000004">
    <property type="protein sequence ID" value="RSK42616.1"/>
    <property type="molecule type" value="Genomic_DNA"/>
</dbReference>
<comment type="caution">
    <text evidence="1">The sequence shown here is derived from an EMBL/GenBank/DDBJ whole genome shotgun (WGS) entry which is preliminary data.</text>
</comment>
<protein>
    <recommendedName>
        <fullName evidence="3">STAS/SEC14 domain-containing protein</fullName>
    </recommendedName>
</protein>
<accession>A0A428K817</accession>
<evidence type="ECO:0000313" key="2">
    <source>
        <dbReference type="Proteomes" id="UP000270291"/>
    </source>
</evidence>